<sequence>MDFVFFSAQCLAPLGMESGIIRDDAITASSSFDSSNVGPQHGRRGSERVSEPSDVAFLLFLTAGDAPAEIQGERRKVIQVVKDWGGGLKILFRMRDKGVRRNMTWLRVENPPRWTLGLFPFQM</sequence>
<gene>
    <name evidence="2" type="ORF">RUM44_009956</name>
</gene>
<accession>A0ABR1AU58</accession>
<dbReference type="EMBL" id="JAWJWF010000045">
    <property type="protein sequence ID" value="KAK6627478.1"/>
    <property type="molecule type" value="Genomic_DNA"/>
</dbReference>
<dbReference type="InterPro" id="IPR008979">
    <property type="entry name" value="Galactose-bd-like_sf"/>
</dbReference>
<organism evidence="2 3">
    <name type="scientific">Polyplax serrata</name>
    <name type="common">Common mouse louse</name>
    <dbReference type="NCBI Taxonomy" id="468196"/>
    <lineage>
        <taxon>Eukaryota</taxon>
        <taxon>Metazoa</taxon>
        <taxon>Ecdysozoa</taxon>
        <taxon>Arthropoda</taxon>
        <taxon>Hexapoda</taxon>
        <taxon>Insecta</taxon>
        <taxon>Pterygota</taxon>
        <taxon>Neoptera</taxon>
        <taxon>Paraneoptera</taxon>
        <taxon>Psocodea</taxon>
        <taxon>Troctomorpha</taxon>
        <taxon>Phthiraptera</taxon>
        <taxon>Anoplura</taxon>
        <taxon>Polyplacidae</taxon>
        <taxon>Polyplax</taxon>
    </lineage>
</organism>
<evidence type="ECO:0000256" key="1">
    <source>
        <dbReference type="SAM" id="MobiDB-lite"/>
    </source>
</evidence>
<keyword evidence="3" id="KW-1185">Reference proteome</keyword>
<name>A0ABR1AU58_POLSC</name>
<feature type="region of interest" description="Disordered" evidence="1">
    <location>
        <begin position="30"/>
        <end position="49"/>
    </location>
</feature>
<proteinExistence type="predicted"/>
<comment type="caution">
    <text evidence="2">The sequence shown here is derived from an EMBL/GenBank/DDBJ whole genome shotgun (WGS) entry which is preliminary data.</text>
</comment>
<reference evidence="2 3" key="1">
    <citation type="submission" date="2023-09" db="EMBL/GenBank/DDBJ databases">
        <title>Genomes of two closely related lineages of the louse Polyplax serrata with different host specificities.</title>
        <authorList>
            <person name="Martinu J."/>
            <person name="Tarabai H."/>
            <person name="Stefka J."/>
            <person name="Hypsa V."/>
        </authorList>
    </citation>
    <scope>NUCLEOTIDE SEQUENCE [LARGE SCALE GENOMIC DNA]</scope>
    <source>
        <strain evidence="2">98ZLc_SE</strain>
    </source>
</reference>
<evidence type="ECO:0000313" key="3">
    <source>
        <dbReference type="Proteomes" id="UP001359485"/>
    </source>
</evidence>
<evidence type="ECO:0000313" key="2">
    <source>
        <dbReference type="EMBL" id="KAK6627478.1"/>
    </source>
</evidence>
<dbReference type="Gene3D" id="2.60.120.260">
    <property type="entry name" value="Galactose-binding domain-like"/>
    <property type="match status" value="1"/>
</dbReference>
<dbReference type="Proteomes" id="UP001359485">
    <property type="component" value="Unassembled WGS sequence"/>
</dbReference>
<dbReference type="SUPFAM" id="SSF49785">
    <property type="entry name" value="Galactose-binding domain-like"/>
    <property type="match status" value="1"/>
</dbReference>
<protein>
    <submittedName>
        <fullName evidence="2">Uncharacterized protein</fullName>
    </submittedName>
</protein>